<proteinExistence type="predicted"/>
<dbReference type="Proteomes" id="UP000011083">
    <property type="component" value="Unassembled WGS sequence"/>
</dbReference>
<dbReference type="GeneID" id="14914064"/>
<feature type="compositionally biased region" description="Gly residues" evidence="1">
    <location>
        <begin position="1"/>
        <end position="12"/>
    </location>
</feature>
<dbReference type="RefSeq" id="XP_004335408.1">
    <property type="nucleotide sequence ID" value="XM_004335360.1"/>
</dbReference>
<feature type="compositionally biased region" description="Low complexity" evidence="1">
    <location>
        <begin position="31"/>
        <end position="43"/>
    </location>
</feature>
<feature type="region of interest" description="Disordered" evidence="1">
    <location>
        <begin position="73"/>
        <end position="107"/>
    </location>
</feature>
<gene>
    <name evidence="2" type="ORF">ACA1_243450</name>
</gene>
<dbReference type="VEuPathDB" id="AmoebaDB:ACA1_243450"/>
<evidence type="ECO:0000313" key="3">
    <source>
        <dbReference type="Proteomes" id="UP000011083"/>
    </source>
</evidence>
<keyword evidence="3" id="KW-1185">Reference proteome</keyword>
<sequence length="107" mass="11215">MHAPTGGGGYGGHVQPQITSTAPQVFVSRRQQQQQAAASAAASPHLFPLQQPVGWSEPASQAAVYAHPQYPPAHLVHRTTPMPRPTCPSCRPPSSTSTCSSSNSSKC</sequence>
<dbReference type="EMBL" id="KB008093">
    <property type="protein sequence ID" value="ELR13395.1"/>
    <property type="molecule type" value="Genomic_DNA"/>
</dbReference>
<reference evidence="2 3" key="1">
    <citation type="journal article" date="2013" name="Genome Biol.">
        <title>Genome of Acanthamoeba castellanii highlights extensive lateral gene transfer and early evolution of tyrosine kinase signaling.</title>
        <authorList>
            <person name="Clarke M."/>
            <person name="Lohan A.J."/>
            <person name="Liu B."/>
            <person name="Lagkouvardos I."/>
            <person name="Roy S."/>
            <person name="Zafar N."/>
            <person name="Bertelli C."/>
            <person name="Schilde C."/>
            <person name="Kianianmomeni A."/>
            <person name="Burglin T.R."/>
            <person name="Frech C."/>
            <person name="Turcotte B."/>
            <person name="Kopec K.O."/>
            <person name="Synnott J.M."/>
            <person name="Choo C."/>
            <person name="Paponov I."/>
            <person name="Finkler A."/>
            <person name="Soon Heng Tan C."/>
            <person name="Hutchins A.P."/>
            <person name="Weinmeier T."/>
            <person name="Rattei T."/>
            <person name="Chu J.S."/>
            <person name="Gimenez G."/>
            <person name="Irimia M."/>
            <person name="Rigden D.J."/>
            <person name="Fitzpatrick D.A."/>
            <person name="Lorenzo-Morales J."/>
            <person name="Bateman A."/>
            <person name="Chiu C.H."/>
            <person name="Tang P."/>
            <person name="Hegemann P."/>
            <person name="Fromm H."/>
            <person name="Raoult D."/>
            <person name="Greub G."/>
            <person name="Miranda-Saavedra D."/>
            <person name="Chen N."/>
            <person name="Nash P."/>
            <person name="Ginger M.L."/>
            <person name="Horn M."/>
            <person name="Schaap P."/>
            <person name="Caler L."/>
            <person name="Loftus B."/>
        </authorList>
    </citation>
    <scope>NUCLEOTIDE SEQUENCE [LARGE SCALE GENOMIC DNA]</scope>
    <source>
        <strain evidence="2 3">Neff</strain>
    </source>
</reference>
<evidence type="ECO:0000256" key="1">
    <source>
        <dbReference type="SAM" id="MobiDB-lite"/>
    </source>
</evidence>
<feature type="region of interest" description="Disordered" evidence="1">
    <location>
        <begin position="1"/>
        <end position="43"/>
    </location>
</feature>
<feature type="compositionally biased region" description="Low complexity" evidence="1">
    <location>
        <begin position="87"/>
        <end position="107"/>
    </location>
</feature>
<accession>L8GJY6</accession>
<protein>
    <submittedName>
        <fullName evidence="2">Uncharacterized protein</fullName>
    </submittedName>
</protein>
<evidence type="ECO:0000313" key="2">
    <source>
        <dbReference type="EMBL" id="ELR13395.1"/>
    </source>
</evidence>
<dbReference type="KEGG" id="acan:ACA1_243450"/>
<name>L8GJY6_ACACF</name>
<dbReference type="AlphaFoldDB" id="L8GJY6"/>
<organism evidence="2 3">
    <name type="scientific">Acanthamoeba castellanii (strain ATCC 30010 / Neff)</name>
    <dbReference type="NCBI Taxonomy" id="1257118"/>
    <lineage>
        <taxon>Eukaryota</taxon>
        <taxon>Amoebozoa</taxon>
        <taxon>Discosea</taxon>
        <taxon>Longamoebia</taxon>
        <taxon>Centramoebida</taxon>
        <taxon>Acanthamoebidae</taxon>
        <taxon>Acanthamoeba</taxon>
    </lineage>
</organism>